<dbReference type="Proteomes" id="UP001148838">
    <property type="component" value="Unassembled WGS sequence"/>
</dbReference>
<organism evidence="1 2">
    <name type="scientific">Periplaneta americana</name>
    <name type="common">American cockroach</name>
    <name type="synonym">Blatta americana</name>
    <dbReference type="NCBI Taxonomy" id="6978"/>
    <lineage>
        <taxon>Eukaryota</taxon>
        <taxon>Metazoa</taxon>
        <taxon>Ecdysozoa</taxon>
        <taxon>Arthropoda</taxon>
        <taxon>Hexapoda</taxon>
        <taxon>Insecta</taxon>
        <taxon>Pterygota</taxon>
        <taxon>Neoptera</taxon>
        <taxon>Polyneoptera</taxon>
        <taxon>Dictyoptera</taxon>
        <taxon>Blattodea</taxon>
        <taxon>Blattoidea</taxon>
        <taxon>Blattidae</taxon>
        <taxon>Blattinae</taxon>
        <taxon>Periplaneta</taxon>
    </lineage>
</organism>
<name>A0ABQ8SM85_PERAM</name>
<protein>
    <submittedName>
        <fullName evidence="1">Uncharacterized protein</fullName>
    </submittedName>
</protein>
<keyword evidence="2" id="KW-1185">Reference proteome</keyword>
<comment type="caution">
    <text evidence="1">The sequence shown here is derived from an EMBL/GenBank/DDBJ whole genome shotgun (WGS) entry which is preliminary data.</text>
</comment>
<reference evidence="1 2" key="1">
    <citation type="journal article" date="2022" name="Allergy">
        <title>Genome assembly and annotation of Periplaneta americana reveal a comprehensive cockroach allergen profile.</title>
        <authorList>
            <person name="Wang L."/>
            <person name="Xiong Q."/>
            <person name="Saelim N."/>
            <person name="Wang L."/>
            <person name="Nong W."/>
            <person name="Wan A.T."/>
            <person name="Shi M."/>
            <person name="Liu X."/>
            <person name="Cao Q."/>
            <person name="Hui J.H.L."/>
            <person name="Sookrung N."/>
            <person name="Leung T.F."/>
            <person name="Tungtrongchitr A."/>
            <person name="Tsui S.K.W."/>
        </authorList>
    </citation>
    <scope>NUCLEOTIDE SEQUENCE [LARGE SCALE GENOMIC DNA]</scope>
    <source>
        <strain evidence="1">PWHHKU_190912</strain>
    </source>
</reference>
<dbReference type="EMBL" id="JAJSOF020000025">
    <property type="protein sequence ID" value="KAJ4435265.1"/>
    <property type="molecule type" value="Genomic_DNA"/>
</dbReference>
<sequence length="97" mass="10926">MSPGSNTVSYPAFAHIGLRESPGKNLNQDMYYYRQLTVSVFSVQSMKTSEMSFCVYHDGQAKKRLNEGDDSRAHKLYREPPAEAMEDVTGDLCLTVK</sequence>
<evidence type="ECO:0000313" key="2">
    <source>
        <dbReference type="Proteomes" id="UP001148838"/>
    </source>
</evidence>
<gene>
    <name evidence="1" type="ORF">ANN_23843</name>
</gene>
<accession>A0ABQ8SM85</accession>
<evidence type="ECO:0000313" key="1">
    <source>
        <dbReference type="EMBL" id="KAJ4435265.1"/>
    </source>
</evidence>
<proteinExistence type="predicted"/>